<name>A0A6J0LA94_RAPSA</name>
<feature type="region of interest" description="Disordered" evidence="6">
    <location>
        <begin position="292"/>
        <end position="312"/>
    </location>
</feature>
<sequence length="719" mass="82092">MPPLPIIETCRKRKRRPSVYSLQRLGEEEFPISRSGSFRDNVRVFLREFAEVEEYNVRGSPVWCTLLNHEAKSSVIPLYVIEEDVVRSSEPYCDHCRCTGWSNHFVSKRKYHFIIPVESEWSMPLEDDVFDLQTHLLHGVIHTNGFGHLICVNGLEGGSRYLCGRETVDLWDRICTSLGARMVTVEDSCKKRSLDLRLLYGVAYGHSWFGRWGYKFCRGSYGVTKNDYENAIELLGSLELDQIEIDFGEHKQCKRIKQVFRYYREMSEGHLKTLKDLLRFILIIKSHAPQKNKLHAAPAPPSLSTDSPHKKLSNRSFMKKSDAVENEKSQGYRSYSTVAANLGSRWPVRRLEYAAGVIVEALKEMKARKQSGMTRQDVRDTARLHIGDTGLLDYVLKSMNNVTVGNVLVQRYVDPLTRILHYTIQELGECSEVVEQKKDPVIEAVPLRVVSESKAGGNVHGDHLLLLYTNVLLNYPSSESVRAAVQVVLDSKHFIKEWPLWDSDDKMFQFVCRINPSLIDMRTEQITELPPGELVTVSLQATVFDLKQAIEETFRDTYCILTNFVVSEIDELKEDEDSDLLFGKLESCSALTVRGYGIDLESDLKFQGGCDTWMVKCVCRARDDDGERMISCDVCEVWQHTRCCGIDDSDTLPPLYVCSSCCDEFADQQKRVLLPKYEFPNPDQMLMIGAADDYFGEDEGCLGMIMFPSDSFASEQYIL</sequence>
<reference evidence="8" key="1">
    <citation type="journal article" date="2019" name="Database">
        <title>The radish genome database (RadishGD): an integrated information resource for radish genomics.</title>
        <authorList>
            <person name="Yu H.J."/>
            <person name="Baek S."/>
            <person name="Lee Y.J."/>
            <person name="Cho A."/>
            <person name="Mun J.H."/>
        </authorList>
    </citation>
    <scope>NUCLEOTIDE SEQUENCE [LARGE SCALE GENOMIC DNA]</scope>
    <source>
        <strain evidence="8">cv. WK10039</strain>
    </source>
</reference>
<dbReference type="OrthoDB" id="436852at2759"/>
<keyword evidence="8" id="KW-1185">Reference proteome</keyword>
<gene>
    <name evidence="9" type="primary">LOC108827520</name>
</gene>
<dbReference type="KEGG" id="rsz:108827520"/>
<evidence type="ECO:0000256" key="2">
    <source>
        <dbReference type="ARBA" id="ARBA00022771"/>
    </source>
</evidence>
<evidence type="ECO:0000256" key="6">
    <source>
        <dbReference type="SAM" id="MobiDB-lite"/>
    </source>
</evidence>
<evidence type="ECO:0000313" key="9">
    <source>
        <dbReference type="RefSeq" id="XP_018456436.2"/>
    </source>
</evidence>
<dbReference type="PANTHER" id="PTHR46201">
    <property type="entry name" value="PHD FINGER PROTEIN MALE MEIOCYTE DEATH 1-RELATED"/>
    <property type="match status" value="1"/>
</dbReference>
<evidence type="ECO:0000259" key="7">
    <source>
        <dbReference type="SMART" id="SM00249"/>
    </source>
</evidence>
<dbReference type="Proteomes" id="UP000504610">
    <property type="component" value="Chromosome 2"/>
</dbReference>
<feature type="domain" description="Zinc finger PHD-type" evidence="7">
    <location>
        <begin position="616"/>
        <end position="662"/>
    </location>
</feature>
<dbReference type="InterPro" id="IPR057765">
    <property type="entry name" value="MS1-like_ubiquitin"/>
</dbReference>
<dbReference type="InterPro" id="IPR019786">
    <property type="entry name" value="Zinc_finger_PHD-type_CS"/>
</dbReference>
<reference evidence="9" key="2">
    <citation type="submission" date="2025-08" db="UniProtKB">
        <authorList>
            <consortium name="RefSeq"/>
        </authorList>
    </citation>
    <scope>IDENTIFICATION</scope>
    <source>
        <tissue evidence="9">Leaf</tissue>
    </source>
</reference>
<dbReference type="Gene3D" id="3.30.40.10">
    <property type="entry name" value="Zinc/RING finger domain, C3HC4 (zinc finger)"/>
    <property type="match status" value="1"/>
</dbReference>
<dbReference type="PROSITE" id="PS01359">
    <property type="entry name" value="ZF_PHD_1"/>
    <property type="match status" value="1"/>
</dbReference>
<dbReference type="InterPro" id="IPR001965">
    <property type="entry name" value="Znf_PHD"/>
</dbReference>
<dbReference type="Pfam" id="PF25874">
    <property type="entry name" value="WHD_plant_repro"/>
    <property type="match status" value="1"/>
</dbReference>
<dbReference type="GeneID" id="108827520"/>
<dbReference type="CDD" id="cd15556">
    <property type="entry name" value="PHD_MMD1_like"/>
    <property type="match status" value="1"/>
</dbReference>
<dbReference type="Pfam" id="PF25565">
    <property type="entry name" value="Ubiquitin_At1g33420"/>
    <property type="match status" value="1"/>
</dbReference>
<dbReference type="AlphaFoldDB" id="A0A6J0LA94"/>
<dbReference type="InterPro" id="IPR058054">
    <property type="entry name" value="Znf_MS1-like"/>
</dbReference>
<dbReference type="InterPro" id="IPR059080">
    <property type="entry name" value="WHD_PTC1"/>
</dbReference>
<dbReference type="Pfam" id="PF00628">
    <property type="entry name" value="PHD"/>
    <property type="match status" value="1"/>
</dbReference>
<protein>
    <submittedName>
        <fullName evidence="9">PHD finger protein MALE MEIOCYTE DEATH 1 isoform X1</fullName>
    </submittedName>
</protein>
<evidence type="ECO:0000256" key="3">
    <source>
        <dbReference type="ARBA" id="ARBA00022833"/>
    </source>
</evidence>
<dbReference type="RefSeq" id="XP_018456436.2">
    <property type="nucleotide sequence ID" value="XM_018600934.2"/>
</dbReference>
<keyword evidence="1" id="KW-0479">Metal-binding</keyword>
<accession>A0A6J0LA94</accession>
<organism evidence="8 9">
    <name type="scientific">Raphanus sativus</name>
    <name type="common">Radish</name>
    <name type="synonym">Raphanus raphanistrum var. sativus</name>
    <dbReference type="NCBI Taxonomy" id="3726"/>
    <lineage>
        <taxon>Eukaryota</taxon>
        <taxon>Viridiplantae</taxon>
        <taxon>Streptophyta</taxon>
        <taxon>Embryophyta</taxon>
        <taxon>Tracheophyta</taxon>
        <taxon>Spermatophyta</taxon>
        <taxon>Magnoliopsida</taxon>
        <taxon>eudicotyledons</taxon>
        <taxon>Gunneridae</taxon>
        <taxon>Pentapetalae</taxon>
        <taxon>rosids</taxon>
        <taxon>malvids</taxon>
        <taxon>Brassicales</taxon>
        <taxon>Brassicaceae</taxon>
        <taxon>Brassiceae</taxon>
        <taxon>Raphanus</taxon>
    </lineage>
</organism>
<evidence type="ECO:0000256" key="4">
    <source>
        <dbReference type="ARBA" id="ARBA00023015"/>
    </source>
</evidence>
<dbReference type="SUPFAM" id="SSF57903">
    <property type="entry name" value="FYVE/PHD zinc finger"/>
    <property type="match status" value="1"/>
</dbReference>
<proteinExistence type="predicted"/>
<dbReference type="InterPro" id="IPR019787">
    <property type="entry name" value="Znf_PHD-finger"/>
</dbReference>
<keyword evidence="3" id="KW-0862">Zinc</keyword>
<keyword evidence="4" id="KW-0805">Transcription regulation</keyword>
<dbReference type="InterPro" id="IPR011011">
    <property type="entry name" value="Znf_FYVE_PHD"/>
</dbReference>
<evidence type="ECO:0000313" key="8">
    <source>
        <dbReference type="Proteomes" id="UP000504610"/>
    </source>
</evidence>
<evidence type="ECO:0000256" key="1">
    <source>
        <dbReference type="ARBA" id="ARBA00022723"/>
    </source>
</evidence>
<evidence type="ECO:0000256" key="5">
    <source>
        <dbReference type="ARBA" id="ARBA00023163"/>
    </source>
</evidence>
<dbReference type="PANTHER" id="PTHR46201:SF9">
    <property type="entry name" value="PHD FINGER PROTEIN MALE MEIOCYTE DEATH 1"/>
    <property type="match status" value="1"/>
</dbReference>
<dbReference type="SMR" id="A0A6J0LA94"/>
<dbReference type="InterPro" id="IPR013083">
    <property type="entry name" value="Znf_RING/FYVE/PHD"/>
</dbReference>
<keyword evidence="5" id="KW-0804">Transcription</keyword>
<dbReference type="SMART" id="SM00249">
    <property type="entry name" value="PHD"/>
    <property type="match status" value="1"/>
</dbReference>
<keyword evidence="2" id="KW-0863">Zinc-finger</keyword>
<dbReference type="GO" id="GO:0008270">
    <property type="term" value="F:zinc ion binding"/>
    <property type="evidence" value="ECO:0007669"/>
    <property type="project" value="UniProtKB-KW"/>
</dbReference>